<organism evidence="1 2">
    <name type="scientific">Bartonella koehlerae C-29</name>
    <dbReference type="NCBI Taxonomy" id="1134510"/>
    <lineage>
        <taxon>Bacteria</taxon>
        <taxon>Pseudomonadati</taxon>
        <taxon>Pseudomonadota</taxon>
        <taxon>Alphaproteobacteria</taxon>
        <taxon>Hyphomicrobiales</taxon>
        <taxon>Bartonellaceae</taxon>
        <taxon>Bartonella</taxon>
    </lineage>
</organism>
<dbReference type="HOGENOM" id="CLU_3266285_0_0_5"/>
<gene>
    <name evidence="1" type="ORF">O9A_00062</name>
</gene>
<name>A0A067WIH2_9HYPH</name>
<dbReference type="Proteomes" id="UP000027015">
    <property type="component" value="Unassembled WGS sequence"/>
</dbReference>
<proteinExistence type="predicted"/>
<protein>
    <submittedName>
        <fullName evidence="1">Uncharacterized protein</fullName>
    </submittedName>
</protein>
<comment type="caution">
    <text evidence="1">The sequence shown here is derived from an EMBL/GenBank/DDBJ whole genome shotgun (WGS) entry which is preliminary data.</text>
</comment>
<evidence type="ECO:0000313" key="1">
    <source>
        <dbReference type="EMBL" id="KEC56568.1"/>
    </source>
</evidence>
<reference evidence="1 2" key="1">
    <citation type="submission" date="2012-04" db="EMBL/GenBank/DDBJ databases">
        <title>The Genome Sequence of Bartonella koehlerae C-29.</title>
        <authorList>
            <consortium name="The Broad Institute Genome Sequencing Platform"/>
            <consortium name="The Broad Institute Genome Sequencing Center for Infectious Disease"/>
            <person name="Feldgarden M."/>
            <person name="Kirby J."/>
            <person name="Kosoy M."/>
            <person name="Birtles R."/>
            <person name="Probert W.S."/>
            <person name="Chiaraviglio L."/>
            <person name="Walker B."/>
            <person name="Young S.K."/>
            <person name="Zeng Q."/>
            <person name="Gargeya S."/>
            <person name="Fitzgerald M."/>
            <person name="Haas B."/>
            <person name="Abouelleil A."/>
            <person name="Alvarado L."/>
            <person name="Arachchi H.M."/>
            <person name="Berlin A.M."/>
            <person name="Chapman S.B."/>
            <person name="Goldberg J."/>
            <person name="Griggs A."/>
            <person name="Gujja S."/>
            <person name="Hansen M."/>
            <person name="Howarth C."/>
            <person name="Imamovic A."/>
            <person name="Larimer J."/>
            <person name="McCowen C."/>
            <person name="Montmayeur A."/>
            <person name="Murphy C."/>
            <person name="Neiman D."/>
            <person name="Pearson M."/>
            <person name="Priest M."/>
            <person name="Roberts A."/>
            <person name="Saif S."/>
            <person name="Shea T."/>
            <person name="Sisk P."/>
            <person name="Sykes S."/>
            <person name="Wortman J."/>
            <person name="Nusbaum C."/>
            <person name="Birren B."/>
        </authorList>
    </citation>
    <scope>NUCLEOTIDE SEQUENCE [LARGE SCALE GENOMIC DNA]</scope>
    <source>
        <strain evidence="1 2">C-29</strain>
    </source>
</reference>
<dbReference type="AlphaFoldDB" id="A0A067WIH2"/>
<sequence length="41" mass="4889">MIPERHTDKDKLGYGDKFVTERDKSVMVNLLRWRNPIMGQI</sequence>
<dbReference type="EMBL" id="AHPL01000001">
    <property type="protein sequence ID" value="KEC56568.1"/>
    <property type="molecule type" value="Genomic_DNA"/>
</dbReference>
<accession>A0A067WIH2</accession>
<keyword evidence="2" id="KW-1185">Reference proteome</keyword>
<evidence type="ECO:0000313" key="2">
    <source>
        <dbReference type="Proteomes" id="UP000027015"/>
    </source>
</evidence>